<proteinExistence type="predicted"/>
<organism evidence="3 4">
    <name type="scientific">Parthenolecanium corni</name>
    <dbReference type="NCBI Taxonomy" id="536013"/>
    <lineage>
        <taxon>Eukaryota</taxon>
        <taxon>Metazoa</taxon>
        <taxon>Ecdysozoa</taxon>
        <taxon>Arthropoda</taxon>
        <taxon>Hexapoda</taxon>
        <taxon>Insecta</taxon>
        <taxon>Pterygota</taxon>
        <taxon>Neoptera</taxon>
        <taxon>Paraneoptera</taxon>
        <taxon>Hemiptera</taxon>
        <taxon>Sternorrhyncha</taxon>
        <taxon>Coccoidea</taxon>
        <taxon>Coccidae</taxon>
        <taxon>Parthenolecanium</taxon>
    </lineage>
</organism>
<dbReference type="Proteomes" id="UP001367676">
    <property type="component" value="Unassembled WGS sequence"/>
</dbReference>
<dbReference type="GO" id="GO:0051301">
    <property type="term" value="P:cell division"/>
    <property type="evidence" value="ECO:0007669"/>
    <property type="project" value="TreeGrafter"/>
</dbReference>
<accession>A0AAN9TKZ7</accession>
<comment type="caution">
    <text evidence="3">The sequence shown here is derived from an EMBL/GenBank/DDBJ whole genome shotgun (WGS) entry which is preliminary data.</text>
</comment>
<keyword evidence="4" id="KW-1185">Reference proteome</keyword>
<dbReference type="GO" id="GO:0030514">
    <property type="term" value="P:negative regulation of BMP signaling pathway"/>
    <property type="evidence" value="ECO:0007669"/>
    <property type="project" value="TreeGrafter"/>
</dbReference>
<dbReference type="PANTHER" id="PTHR21068:SF43">
    <property type="entry name" value="SPARTIN"/>
    <property type="match status" value="1"/>
</dbReference>
<dbReference type="Pfam" id="PF06911">
    <property type="entry name" value="Senescence"/>
    <property type="match status" value="1"/>
</dbReference>
<dbReference type="AlphaFoldDB" id="A0AAN9TKZ7"/>
<dbReference type="PANTHER" id="PTHR21068">
    <property type="entry name" value="SPARTIN"/>
    <property type="match status" value="1"/>
</dbReference>
<protein>
    <recommendedName>
        <fullName evidence="2">Senescence domain-containing protein</fullName>
    </recommendedName>
</protein>
<sequence length="525" mass="57385">MDSNLQMNYELMSDTCSEFMKTATTTISQAAILEQNQQWLQALKQLEVLRKEADDIMDEHDLLLSINSENLPDTYRKAIANVKLIRNEIVEHISKCNYNLYTYVESVAPPSYEEAVSTTSSSSHQDDRDSTMSSVNLSYNELGSLLENVKASTDAQSAQVIYSCEDVTLYFILSDGSVTTSNGLNTVRIFEVEDGCVQSSPKYYLQVFIYVYPLLPGIAPCIRTEFGAIILPNIEVGEASDSEVQSIGLLVPREKEPEFITCLENILQTKIVICDTKKPESTSAKISEAITTGAGCLSKFLIQSAQKAEEFMNDNTPKLIEKINASRRTRRMSPCLSNGIKIARDVTSVTAGFTGFIVSHVGAATYSLGQYLAPHIKEKGSQLLINVAGVDQNEASGKIDALFNVSASAVEGLTTVYQGLEQSARIFGGSLSNNTVQIVKHRYGPSAAEFTQHTFETVGNGVEIGTHLRFFKPASIVKHAAKAVVISKTAPSNTSKQKKSSVDELSSTSQKENVFIPVPSTSKQP</sequence>
<name>A0AAN9TKZ7_9HEMI</name>
<dbReference type="EMBL" id="JBBCAQ010000018">
    <property type="protein sequence ID" value="KAK7595403.1"/>
    <property type="molecule type" value="Genomic_DNA"/>
</dbReference>
<feature type="domain" description="Senescence" evidence="2">
    <location>
        <begin position="289"/>
        <end position="482"/>
    </location>
</feature>
<dbReference type="InterPro" id="IPR009686">
    <property type="entry name" value="Senescence/spartin_C"/>
</dbReference>
<evidence type="ECO:0000259" key="2">
    <source>
        <dbReference type="Pfam" id="PF06911"/>
    </source>
</evidence>
<dbReference type="InterPro" id="IPR045036">
    <property type="entry name" value="Spartin-like"/>
</dbReference>
<evidence type="ECO:0000256" key="1">
    <source>
        <dbReference type="SAM" id="MobiDB-lite"/>
    </source>
</evidence>
<reference evidence="3 4" key="1">
    <citation type="submission" date="2024-03" db="EMBL/GenBank/DDBJ databases">
        <title>Adaptation during the transition from Ophiocordyceps entomopathogen to insect associate is accompanied by gene loss and intensified selection.</title>
        <authorList>
            <person name="Ward C.M."/>
            <person name="Onetto C.A."/>
            <person name="Borneman A.R."/>
        </authorList>
    </citation>
    <scope>NUCLEOTIDE SEQUENCE [LARGE SCALE GENOMIC DNA]</scope>
    <source>
        <strain evidence="3">AWRI1</strain>
        <tissue evidence="3">Single Adult Female</tissue>
    </source>
</reference>
<feature type="region of interest" description="Disordered" evidence="1">
    <location>
        <begin position="489"/>
        <end position="525"/>
    </location>
</feature>
<feature type="compositionally biased region" description="Polar residues" evidence="1">
    <location>
        <begin position="503"/>
        <end position="512"/>
    </location>
</feature>
<evidence type="ECO:0000313" key="4">
    <source>
        <dbReference type="Proteomes" id="UP001367676"/>
    </source>
</evidence>
<evidence type="ECO:0000313" key="3">
    <source>
        <dbReference type="EMBL" id="KAK7595403.1"/>
    </source>
</evidence>
<dbReference type="GO" id="GO:0005886">
    <property type="term" value="C:plasma membrane"/>
    <property type="evidence" value="ECO:0007669"/>
    <property type="project" value="TreeGrafter"/>
</dbReference>
<gene>
    <name evidence="3" type="ORF">V9T40_013228</name>
</gene>